<feature type="compositionally biased region" description="Polar residues" evidence="1">
    <location>
        <begin position="1"/>
        <end position="10"/>
    </location>
</feature>
<keyword evidence="3" id="KW-1185">Reference proteome</keyword>
<evidence type="ECO:0000256" key="1">
    <source>
        <dbReference type="SAM" id="MobiDB-lite"/>
    </source>
</evidence>
<gene>
    <name evidence="2" type="ORF">PVAG01_10340</name>
</gene>
<proteinExistence type="predicted"/>
<evidence type="ECO:0000313" key="2">
    <source>
        <dbReference type="EMBL" id="KAL3418624.1"/>
    </source>
</evidence>
<protein>
    <submittedName>
        <fullName evidence="2">Uncharacterized protein</fullName>
    </submittedName>
</protein>
<evidence type="ECO:0000313" key="3">
    <source>
        <dbReference type="Proteomes" id="UP001629113"/>
    </source>
</evidence>
<feature type="region of interest" description="Disordered" evidence="1">
    <location>
        <begin position="51"/>
        <end position="89"/>
    </location>
</feature>
<feature type="compositionally biased region" description="Polar residues" evidence="1">
    <location>
        <begin position="65"/>
        <end position="81"/>
    </location>
</feature>
<name>A0ABR4P5N4_9HELO</name>
<comment type="caution">
    <text evidence="2">The sequence shown here is derived from an EMBL/GenBank/DDBJ whole genome shotgun (WGS) entry which is preliminary data.</text>
</comment>
<dbReference type="EMBL" id="JBFCZG010000009">
    <property type="protein sequence ID" value="KAL3418624.1"/>
    <property type="molecule type" value="Genomic_DNA"/>
</dbReference>
<organism evidence="2 3">
    <name type="scientific">Phlyctema vagabunda</name>
    <dbReference type="NCBI Taxonomy" id="108571"/>
    <lineage>
        <taxon>Eukaryota</taxon>
        <taxon>Fungi</taxon>
        <taxon>Dikarya</taxon>
        <taxon>Ascomycota</taxon>
        <taxon>Pezizomycotina</taxon>
        <taxon>Leotiomycetes</taxon>
        <taxon>Helotiales</taxon>
        <taxon>Dermateaceae</taxon>
        <taxon>Phlyctema</taxon>
    </lineage>
</organism>
<dbReference type="Proteomes" id="UP001629113">
    <property type="component" value="Unassembled WGS sequence"/>
</dbReference>
<accession>A0ABR4P5N4</accession>
<reference evidence="2 3" key="1">
    <citation type="submission" date="2024-06" db="EMBL/GenBank/DDBJ databases">
        <title>Complete genome of Phlyctema vagabunda strain 19-DSS-EL-015.</title>
        <authorList>
            <person name="Fiorenzani C."/>
        </authorList>
    </citation>
    <scope>NUCLEOTIDE SEQUENCE [LARGE SCALE GENOMIC DNA]</scope>
    <source>
        <strain evidence="2 3">19-DSS-EL-015</strain>
    </source>
</reference>
<sequence length="110" mass="12639">MLSLQNQITEGTDRASRAPSVWGLPDWDAYFPMTQQTLKFHSYKFPVFEDTDSESEAEPAKKTELTASKSSNQNPASQQQRRPACAAKPRITIKIPKYAEWLRRHEARRS</sequence>
<feature type="region of interest" description="Disordered" evidence="1">
    <location>
        <begin position="1"/>
        <end position="20"/>
    </location>
</feature>